<reference evidence="3" key="1">
    <citation type="submission" date="2016-10" db="EMBL/GenBank/DDBJ databases">
        <authorList>
            <person name="Varghese N."/>
            <person name="Submissions S."/>
        </authorList>
    </citation>
    <scope>NUCLEOTIDE SEQUENCE [LARGE SCALE GENOMIC DNA]</scope>
    <source>
        <strain evidence="3">Jip14</strain>
    </source>
</reference>
<dbReference type="AlphaFoldDB" id="A0A1H7TQY9"/>
<evidence type="ECO:0000259" key="1">
    <source>
        <dbReference type="PROSITE" id="PS51186"/>
    </source>
</evidence>
<dbReference type="SUPFAM" id="SSF55729">
    <property type="entry name" value="Acyl-CoA N-acyltransferases (Nat)"/>
    <property type="match status" value="1"/>
</dbReference>
<dbReference type="Pfam" id="PF13508">
    <property type="entry name" value="Acetyltransf_7"/>
    <property type="match status" value="1"/>
</dbReference>
<dbReference type="PROSITE" id="PS51186">
    <property type="entry name" value="GNAT"/>
    <property type="match status" value="1"/>
</dbReference>
<dbReference type="EMBL" id="FNZR01000012">
    <property type="protein sequence ID" value="SEL87181.1"/>
    <property type="molecule type" value="Genomic_DNA"/>
</dbReference>
<dbReference type="OrthoDB" id="2352823at2"/>
<dbReference type="RefSeq" id="WP_090608829.1">
    <property type="nucleotide sequence ID" value="NZ_FNZR01000012.1"/>
</dbReference>
<protein>
    <submittedName>
        <fullName evidence="2">Acetyltransferase (GNAT) domain-containing protein</fullName>
    </submittedName>
</protein>
<evidence type="ECO:0000313" key="2">
    <source>
        <dbReference type="EMBL" id="SEL87181.1"/>
    </source>
</evidence>
<gene>
    <name evidence="2" type="ORF">SAMN05421740_11233</name>
</gene>
<sequence length="145" mass="16395">MIKFIDTEDTLPLRSLVLRNGAPLANCHFQGDDSETTFHMGYVANDQDTVCILTCQLEPLEDYQGVGYRLRGMATHPDWQGKRIGSQLLNAAINHLAVDLTADYLWCNARRVAYDFYRHLGFDMISEEFEIPGIGPHKVMYLGLG</sequence>
<organism evidence="2 3">
    <name type="scientific">Parapedobacter koreensis</name>
    <dbReference type="NCBI Taxonomy" id="332977"/>
    <lineage>
        <taxon>Bacteria</taxon>
        <taxon>Pseudomonadati</taxon>
        <taxon>Bacteroidota</taxon>
        <taxon>Sphingobacteriia</taxon>
        <taxon>Sphingobacteriales</taxon>
        <taxon>Sphingobacteriaceae</taxon>
        <taxon>Parapedobacter</taxon>
    </lineage>
</organism>
<feature type="domain" description="N-acetyltransferase" evidence="1">
    <location>
        <begin position="1"/>
        <end position="145"/>
    </location>
</feature>
<dbReference type="STRING" id="332977.SAMN05421740_11233"/>
<dbReference type="Proteomes" id="UP000198916">
    <property type="component" value="Unassembled WGS sequence"/>
</dbReference>
<evidence type="ECO:0000313" key="3">
    <source>
        <dbReference type="Proteomes" id="UP000198916"/>
    </source>
</evidence>
<proteinExistence type="predicted"/>
<dbReference type="InterPro" id="IPR000182">
    <property type="entry name" value="GNAT_dom"/>
</dbReference>
<accession>A0A1H7TQY9</accession>
<keyword evidence="3" id="KW-1185">Reference proteome</keyword>
<dbReference type="InterPro" id="IPR016181">
    <property type="entry name" value="Acyl_CoA_acyltransferase"/>
</dbReference>
<dbReference type="GO" id="GO:0016747">
    <property type="term" value="F:acyltransferase activity, transferring groups other than amino-acyl groups"/>
    <property type="evidence" value="ECO:0007669"/>
    <property type="project" value="InterPro"/>
</dbReference>
<dbReference type="Gene3D" id="3.40.630.30">
    <property type="match status" value="1"/>
</dbReference>
<name>A0A1H7TQY9_9SPHI</name>
<keyword evidence="2" id="KW-0808">Transferase</keyword>
<dbReference type="CDD" id="cd04301">
    <property type="entry name" value="NAT_SF"/>
    <property type="match status" value="1"/>
</dbReference>